<feature type="region of interest" description="Disordered" evidence="1">
    <location>
        <begin position="121"/>
        <end position="154"/>
    </location>
</feature>
<reference evidence="4 5" key="1">
    <citation type="journal article" date="2024" name="Nat. Commun.">
        <title>Phylogenomics reveals the evolutionary origins of lichenization in chlorophyte algae.</title>
        <authorList>
            <person name="Puginier C."/>
            <person name="Libourel C."/>
            <person name="Otte J."/>
            <person name="Skaloud P."/>
            <person name="Haon M."/>
            <person name="Grisel S."/>
            <person name="Petersen M."/>
            <person name="Berrin J.G."/>
            <person name="Delaux P.M."/>
            <person name="Dal Grande F."/>
            <person name="Keller J."/>
        </authorList>
    </citation>
    <scope>NUCLEOTIDE SEQUENCE [LARGE SCALE GENOMIC DNA]</scope>
    <source>
        <strain evidence="4 5">SAG 2036</strain>
    </source>
</reference>
<keyword evidence="2" id="KW-0472">Membrane</keyword>
<keyword evidence="5" id="KW-1185">Reference proteome</keyword>
<dbReference type="AlphaFoldDB" id="A0AAW1PGG8"/>
<evidence type="ECO:0000313" key="5">
    <source>
        <dbReference type="Proteomes" id="UP001465755"/>
    </source>
</evidence>
<feature type="signal peptide" evidence="3">
    <location>
        <begin position="1"/>
        <end position="20"/>
    </location>
</feature>
<feature type="compositionally biased region" description="Low complexity" evidence="1">
    <location>
        <begin position="121"/>
        <end position="151"/>
    </location>
</feature>
<gene>
    <name evidence="4" type="ORF">WJX73_008416</name>
</gene>
<dbReference type="Proteomes" id="UP001465755">
    <property type="component" value="Unassembled WGS sequence"/>
</dbReference>
<accession>A0AAW1PGG8</accession>
<evidence type="ECO:0000256" key="2">
    <source>
        <dbReference type="SAM" id="Phobius"/>
    </source>
</evidence>
<sequence>MSRSTTLLLVLALVAQLTYAEEQVQGGASRKLLAPPIINLTPTVNVPPSSLTLPTLPGLDTGASSPAPAFNIPSIPSFPGITLPNITLPTLPNLFPGTPVVPGPKGAPGSAPTIAPGMAQAPAMASQTQPSASPAAAPEAATPSPAAAASPKHNYHHHDHYNNPCFSISISISIAIPIPNYIITITTTSANIWWKQPIQHNCYLTNAIAITLTSSSPSKRISASSGCGSSLQRNSPVPVGNSLFDVPPTNASALYYFGFAAGGNVTIYSNGQILTIIPVSEGTGSSTLALTREPRFFTAAYGGGFGFPSTAQTGPGSATVVNPDGTIQAASATAQSSPPPPPAGTGFVTRTPPPAPANSITQASNQNAGRTVAITVPTVVGFVIIVLVVIAIVYFTRRYYKNKKAAQALGETQQPLSDGSSSPQAQPAARSAAPSGARTPARPATWTWNPVRQ</sequence>
<feature type="region of interest" description="Disordered" evidence="1">
    <location>
        <begin position="330"/>
        <end position="366"/>
    </location>
</feature>
<dbReference type="EMBL" id="JALJOQ010000023">
    <property type="protein sequence ID" value="KAK9808461.1"/>
    <property type="molecule type" value="Genomic_DNA"/>
</dbReference>
<feature type="chain" id="PRO_5043766266" evidence="3">
    <location>
        <begin position="21"/>
        <end position="453"/>
    </location>
</feature>
<protein>
    <submittedName>
        <fullName evidence="4">Uncharacterized protein</fullName>
    </submittedName>
</protein>
<evidence type="ECO:0000256" key="1">
    <source>
        <dbReference type="SAM" id="MobiDB-lite"/>
    </source>
</evidence>
<feature type="transmembrane region" description="Helical" evidence="2">
    <location>
        <begin position="372"/>
        <end position="395"/>
    </location>
</feature>
<feature type="region of interest" description="Disordered" evidence="1">
    <location>
        <begin position="410"/>
        <end position="453"/>
    </location>
</feature>
<evidence type="ECO:0000256" key="3">
    <source>
        <dbReference type="SAM" id="SignalP"/>
    </source>
</evidence>
<feature type="compositionally biased region" description="Low complexity" evidence="1">
    <location>
        <begin position="419"/>
        <end position="445"/>
    </location>
</feature>
<keyword evidence="2" id="KW-0812">Transmembrane</keyword>
<evidence type="ECO:0000313" key="4">
    <source>
        <dbReference type="EMBL" id="KAK9808461.1"/>
    </source>
</evidence>
<name>A0AAW1PGG8_9CHLO</name>
<organism evidence="4 5">
    <name type="scientific">Symbiochloris irregularis</name>
    <dbReference type="NCBI Taxonomy" id="706552"/>
    <lineage>
        <taxon>Eukaryota</taxon>
        <taxon>Viridiplantae</taxon>
        <taxon>Chlorophyta</taxon>
        <taxon>core chlorophytes</taxon>
        <taxon>Trebouxiophyceae</taxon>
        <taxon>Trebouxiales</taxon>
        <taxon>Trebouxiaceae</taxon>
        <taxon>Symbiochloris</taxon>
    </lineage>
</organism>
<comment type="caution">
    <text evidence="4">The sequence shown here is derived from an EMBL/GenBank/DDBJ whole genome shotgun (WGS) entry which is preliminary data.</text>
</comment>
<proteinExistence type="predicted"/>
<keyword evidence="2" id="KW-1133">Transmembrane helix</keyword>
<keyword evidence="3" id="KW-0732">Signal</keyword>